<feature type="non-terminal residue" evidence="1">
    <location>
        <position position="1"/>
    </location>
</feature>
<organism evidence="1 2">
    <name type="scientific">Dentiscutata heterogama</name>
    <dbReference type="NCBI Taxonomy" id="1316150"/>
    <lineage>
        <taxon>Eukaryota</taxon>
        <taxon>Fungi</taxon>
        <taxon>Fungi incertae sedis</taxon>
        <taxon>Mucoromycota</taxon>
        <taxon>Glomeromycotina</taxon>
        <taxon>Glomeromycetes</taxon>
        <taxon>Diversisporales</taxon>
        <taxon>Gigasporaceae</taxon>
        <taxon>Dentiscutata</taxon>
    </lineage>
</organism>
<reference evidence="1" key="1">
    <citation type="submission" date="2021-06" db="EMBL/GenBank/DDBJ databases">
        <authorList>
            <person name="Kallberg Y."/>
            <person name="Tangrot J."/>
            <person name="Rosling A."/>
        </authorList>
    </citation>
    <scope>NUCLEOTIDE SEQUENCE</scope>
    <source>
        <strain evidence="1">IL203A</strain>
    </source>
</reference>
<gene>
    <name evidence="1" type="ORF">DHETER_LOCUS1973</name>
</gene>
<dbReference type="EMBL" id="CAJVPU010001310">
    <property type="protein sequence ID" value="CAG8477219.1"/>
    <property type="molecule type" value="Genomic_DNA"/>
</dbReference>
<sequence>KFMFQKNIREVRRKQKPVGICIFTTIPPEMFINICQYLPPVDLLSLARVCKRFNGFLSTENSITTQEIWRASRAEYLPFLQMPPPDGMSERQYIRLVFERGCQFCGKGKIRKVYWEYNVRSCEQCLKARTIRQDEIQKQIISKTHGFDMPNMYCLEEIISGLTFIPSWSRRAWDRGTKRRPSSVYWITHVIEALEEYKKIPMYPTSFRREWLKQKREEGAAKMKEVVRRKLETDMDLRSKNKENSQKKLERLSTIKAKLNSMKVERNANNCLKYNDTLEECPSYRNCTLANTRLSTQPFTDRAWVLLRKKLDKEYEEFCEIKRRERQRKESSMLKGAVFQLRQFDIYKMAKQWRPAPKAQFAEENQDNSVDNVNSSNNEIGENIAASSSIMSINSLLSPASADDVSFRMATSSTITYPSSPSDTQSVYDCYLSNWENQLSLDSYDASSSSIPTETSLNTTLSTLSDDMNYLSLSIDIEDWFTSNTTNQNKATLDILHYLPWCPSFKNPPFHDNNPYILWDEQFLMNTLMPQIWNEALALQSNSGPIKTVQGAVLGGYRENNIFKCKICNDFNITSYMNIRFHLFYNHKITHILDEEMIEVVPTIGNQIISHSTEIVDKLFKLFAEGYNFMLLKELLNSEMF</sequence>
<protein>
    <submittedName>
        <fullName evidence="1">11427_t:CDS:1</fullName>
    </submittedName>
</protein>
<keyword evidence="2" id="KW-1185">Reference proteome</keyword>
<proteinExistence type="predicted"/>
<evidence type="ECO:0000313" key="1">
    <source>
        <dbReference type="EMBL" id="CAG8477219.1"/>
    </source>
</evidence>
<dbReference type="Proteomes" id="UP000789702">
    <property type="component" value="Unassembled WGS sequence"/>
</dbReference>
<evidence type="ECO:0000313" key="2">
    <source>
        <dbReference type="Proteomes" id="UP000789702"/>
    </source>
</evidence>
<accession>A0ACA9KJD2</accession>
<comment type="caution">
    <text evidence="1">The sequence shown here is derived from an EMBL/GenBank/DDBJ whole genome shotgun (WGS) entry which is preliminary data.</text>
</comment>
<name>A0ACA9KJD2_9GLOM</name>